<dbReference type="NCBIfam" id="TIGR01733">
    <property type="entry name" value="AA-adenyl-dom"/>
    <property type="match status" value="1"/>
</dbReference>
<gene>
    <name evidence="8" type="primary">ACTS4</name>
</gene>
<dbReference type="PROSITE" id="PS00455">
    <property type="entry name" value="AMP_BINDING"/>
    <property type="match status" value="1"/>
</dbReference>
<comment type="pathway">
    <text evidence="1">Mycotoxin biosynthesis.</text>
</comment>
<dbReference type="Pfam" id="PF00668">
    <property type="entry name" value="Condensation"/>
    <property type="match status" value="2"/>
</dbReference>
<dbReference type="CDD" id="cd05918">
    <property type="entry name" value="A_NRPS_SidN3_like"/>
    <property type="match status" value="1"/>
</dbReference>
<dbReference type="Gene3D" id="3.30.300.30">
    <property type="match status" value="1"/>
</dbReference>
<dbReference type="Gene3D" id="3.30.559.30">
    <property type="entry name" value="Nonribosomal peptide synthetase, condensation domain"/>
    <property type="match status" value="2"/>
</dbReference>
<dbReference type="SUPFAM" id="SSF47336">
    <property type="entry name" value="ACP-like"/>
    <property type="match status" value="1"/>
</dbReference>
<name>A0A8A0XXG7_ALTAL</name>
<dbReference type="PANTHER" id="PTHR45398">
    <property type="match status" value="1"/>
</dbReference>
<dbReference type="SMART" id="SM00823">
    <property type="entry name" value="PKS_PP"/>
    <property type="match status" value="1"/>
</dbReference>
<dbReference type="InterPro" id="IPR045851">
    <property type="entry name" value="AMP-bd_C_sf"/>
</dbReference>
<evidence type="ECO:0000256" key="6">
    <source>
        <dbReference type="SAM" id="MobiDB-lite"/>
    </source>
</evidence>
<protein>
    <submittedName>
        <fullName evidence="8">Non-ribosomal peptide synthetase ACTS4</fullName>
    </submittedName>
</protein>
<dbReference type="FunFam" id="3.30.559.30:FF:000002">
    <property type="entry name" value="Nonribosomal peptide synthase Pes1"/>
    <property type="match status" value="1"/>
</dbReference>
<dbReference type="Pfam" id="PF00550">
    <property type="entry name" value="PP-binding"/>
    <property type="match status" value="1"/>
</dbReference>
<evidence type="ECO:0000256" key="2">
    <source>
        <dbReference type="ARBA" id="ARBA00022450"/>
    </source>
</evidence>
<dbReference type="InterPro" id="IPR036736">
    <property type="entry name" value="ACP-like_sf"/>
</dbReference>
<keyword evidence="4" id="KW-0436">Ligase</keyword>
<evidence type="ECO:0000256" key="4">
    <source>
        <dbReference type="ARBA" id="ARBA00022598"/>
    </source>
</evidence>
<dbReference type="InterPro" id="IPR020845">
    <property type="entry name" value="AMP-binding_CS"/>
</dbReference>
<dbReference type="Gene3D" id="2.30.38.10">
    <property type="entry name" value="Luciferase, Domain 3"/>
    <property type="match status" value="1"/>
</dbReference>
<dbReference type="InterPro" id="IPR009081">
    <property type="entry name" value="PP-bd_ACP"/>
</dbReference>
<dbReference type="FunFam" id="3.40.50.12780:FF:000014">
    <property type="entry name" value="Nonribosomal peptide synthetase 1"/>
    <property type="match status" value="1"/>
</dbReference>
<reference evidence="8" key="1">
    <citation type="submission" date="2020-11" db="EMBL/GenBank/DDBJ databases">
        <title>The ACT Toxin Regulator ACTR and Non-ribosomal Peptide Synthase (NRPS) Gene ACTS4 are Essential for the ACT-toxin Biosynthesis and Pathogenicity in Alternaria alternata.</title>
        <authorList>
            <person name="Gai Y."/>
        </authorList>
    </citation>
    <scope>NUCLEOTIDE SEQUENCE</scope>
    <source>
        <strain evidence="8">Z7</strain>
    </source>
</reference>
<comment type="similarity">
    <text evidence="5">Belongs to the NRP synthetase family.</text>
</comment>
<dbReference type="VEuPathDB" id="FungiDB:CC77DRAFT_1065195"/>
<dbReference type="SUPFAM" id="SSF52777">
    <property type="entry name" value="CoA-dependent acyltransferases"/>
    <property type="match status" value="3"/>
</dbReference>
<organism evidence="8">
    <name type="scientific">Alternaria alternata</name>
    <name type="common">Alternaria rot fungus</name>
    <name type="synonym">Torula alternata</name>
    <dbReference type="NCBI Taxonomy" id="5599"/>
    <lineage>
        <taxon>Eukaryota</taxon>
        <taxon>Fungi</taxon>
        <taxon>Dikarya</taxon>
        <taxon>Ascomycota</taxon>
        <taxon>Pezizomycotina</taxon>
        <taxon>Dothideomycetes</taxon>
        <taxon>Pleosporomycetidae</taxon>
        <taxon>Pleosporales</taxon>
        <taxon>Pleosporineae</taxon>
        <taxon>Pleosporaceae</taxon>
        <taxon>Alternaria</taxon>
        <taxon>Alternaria sect. Alternaria</taxon>
        <taxon>Alternaria alternata complex</taxon>
    </lineage>
</organism>
<sequence>MKEDAAWKFSEATAKESDNQPVEGSFGQPLSTYAIVTDGDSRKFLWTMDRAMFDPHMIRRLTTMLSEAYHERAFAGLKGFDCFLKNLQDRDEAKYKAFWTMNLEGSNAFSFPTSPGPPEPTIVSRYESPWSLLPLVSPKLDSSNLVHASLAVVLGRYFGESDVVFGALSSQRDTSLPDADMIMGPAMTEFPIRIQVVQDQPVASLLEAVALESLTRRPFEHTDVSEISNLNEDTQRGSTYQTLMLLHEAENCFQDDRSIGTWIDETAMMFGAHPLVLQCFLVDGRVKVVANYDQNVLRSREAEALAEALILVMRQIIEAEPSKKVKEIDCLTPSELERVWTWNAALPAPIESCVHTLIEQQSSRQPTALAVCAWDGNLTYGELESLSNRLAHYLARLDVGQGTVVPLLFEKSMWVQVAILAVLKVGCAFVLLDPSGTAGRRKHQLERVGGRIVLTSERYSDLALGVHHLAVAVGSHSASSWNALPVQGLTCPSPSSIAYVIFTSGSTGEPKGISVPHRSVSSSSKYHGIRAGVSPSSRVLQFASYTFDASVFEIITTLVFGGCVCVPSDQERLGDISRLITSMDVNVAFLVPSVSRVLEPSEVPSLKTLIIGGEPSIRTDLQRWAHLPTLIHAYGPTECTVFSNMHNVDLSIWNHSTIGKAVGSSSWVVSQVDHTKLAQIGAIGELLIEGPILSHGYLRDPEKTSVSFIQDPPWLLQGGCGYPGRRGKLYKTGDLVRYNDDGTLCFVRRKDEQVKIRGQRMELGEVEHYVRECVQGVVQAASEILLPAWENAKPVLAAFVTTIKSLNEEAKNLATYRISAMGLGIEESRKLAENLPEYMVPTVYFTISRMPIAASGKIDRKKLRDLGAEFLTQQAIEQKNTEGLIQERSMGVTEQQIQQAWSRVLNIDSAFIGLDDNFFRLGGDSISTMSLVAELRKLKIHISVDDIFNQPTLRDLAGSVTAIAPHDEGRTGGSKKDEMSPQAFALSPMQELFFRLQTDPNICFDQCYLLGLEQRVSFEDVDRAFQTIIGRHAVLRTRFNRGMDGKWEQRIATSVSESYVFNSVTVSGDRECAQMISQARGKLNIMSGPLFAALLIEGTEEQRLFICIHHAVMDMVSWRILLRELEQLLLDGQLTVPPGMSFQEWCSLQDKHISESFAPVQAADDEKPKVPRGWELAPDVDGILRIESFVVDQRVSSKIMGMSNDALQTKPIELMLAALTSSFNLAFPDFQHPRIFVESHGREAWDNNIDVSRTVGWFTTLFPIQVYPGSSLLETISQTKDYLRGLPRRGWSYFASKFVTEQEKAAFVSNFPVDVTFNYVGMFQQLERTDSLFKTLSLPENCRPVSLPQSKRLGLFELEVSLEDGCIKVALLYPESANTKKEVELWMGNFKEAFAEIAHTLASV</sequence>
<proteinExistence type="inferred from homology"/>
<feature type="region of interest" description="Disordered" evidence="6">
    <location>
        <begin position="1"/>
        <end position="25"/>
    </location>
</feature>
<dbReference type="SUPFAM" id="SSF56801">
    <property type="entry name" value="Acetyl-CoA synthetase-like"/>
    <property type="match status" value="1"/>
</dbReference>
<evidence type="ECO:0000259" key="7">
    <source>
        <dbReference type="PROSITE" id="PS50075"/>
    </source>
</evidence>
<dbReference type="FunFam" id="3.30.300.30:FF:000015">
    <property type="entry name" value="Nonribosomal peptide synthase SidD"/>
    <property type="match status" value="1"/>
</dbReference>
<dbReference type="Gene3D" id="1.10.1200.10">
    <property type="entry name" value="ACP-like"/>
    <property type="match status" value="1"/>
</dbReference>
<keyword evidence="3" id="KW-0597">Phosphoprotein</keyword>
<dbReference type="GO" id="GO:0031177">
    <property type="term" value="F:phosphopantetheine binding"/>
    <property type="evidence" value="ECO:0007669"/>
    <property type="project" value="InterPro"/>
</dbReference>
<dbReference type="InterPro" id="IPR020806">
    <property type="entry name" value="PKS_PP-bd"/>
</dbReference>
<dbReference type="InterPro" id="IPR000873">
    <property type="entry name" value="AMP-dep_synth/lig_dom"/>
</dbReference>
<evidence type="ECO:0000313" key="8">
    <source>
        <dbReference type="EMBL" id="QSQ85778.1"/>
    </source>
</evidence>
<dbReference type="InterPro" id="IPR023213">
    <property type="entry name" value="CAT-like_dom_sf"/>
</dbReference>
<dbReference type="Gene3D" id="3.40.50.980">
    <property type="match status" value="2"/>
</dbReference>
<dbReference type="FunFam" id="1.10.1200.10:FF:000005">
    <property type="entry name" value="Nonribosomal peptide synthetase 1"/>
    <property type="match status" value="1"/>
</dbReference>
<dbReference type="EMBL" id="MW311078">
    <property type="protein sequence ID" value="QSQ85778.1"/>
    <property type="molecule type" value="Genomic_DNA"/>
</dbReference>
<dbReference type="PROSITE" id="PS50075">
    <property type="entry name" value="CARRIER"/>
    <property type="match status" value="1"/>
</dbReference>
<evidence type="ECO:0000256" key="3">
    <source>
        <dbReference type="ARBA" id="ARBA00022553"/>
    </source>
</evidence>
<dbReference type="Gene3D" id="3.30.559.10">
    <property type="entry name" value="Chloramphenicol acetyltransferase-like domain"/>
    <property type="match status" value="1"/>
</dbReference>
<keyword evidence="2" id="KW-0596">Phosphopantetheine</keyword>
<feature type="domain" description="Carrier" evidence="7">
    <location>
        <begin position="888"/>
        <end position="964"/>
    </location>
</feature>
<dbReference type="GO" id="GO:0016874">
    <property type="term" value="F:ligase activity"/>
    <property type="evidence" value="ECO:0007669"/>
    <property type="project" value="UniProtKB-KW"/>
</dbReference>
<dbReference type="InterPro" id="IPR010071">
    <property type="entry name" value="AA_adenyl_dom"/>
</dbReference>
<dbReference type="InterPro" id="IPR001242">
    <property type="entry name" value="Condensation_dom"/>
</dbReference>
<evidence type="ECO:0000256" key="5">
    <source>
        <dbReference type="ARBA" id="ARBA00029454"/>
    </source>
</evidence>
<dbReference type="Pfam" id="PF00501">
    <property type="entry name" value="AMP-binding"/>
    <property type="match status" value="1"/>
</dbReference>
<evidence type="ECO:0000256" key="1">
    <source>
        <dbReference type="ARBA" id="ARBA00004685"/>
    </source>
</evidence>
<accession>A0A8A0XXG7</accession>
<dbReference type="PANTHER" id="PTHR45398:SF1">
    <property type="entry name" value="ENZYME, PUTATIVE (JCVI)-RELATED"/>
    <property type="match status" value="1"/>
</dbReference>